<keyword evidence="4" id="KW-1185">Reference proteome</keyword>
<comment type="caution">
    <text evidence="3">The sequence shown here is derived from an EMBL/GenBank/DDBJ whole genome shotgun (WGS) entry which is preliminary data.</text>
</comment>
<organism evidence="3 4">
    <name type="scientific">Streptomyces cellulosae</name>
    <dbReference type="NCBI Taxonomy" id="1968"/>
    <lineage>
        <taxon>Bacteria</taxon>
        <taxon>Bacillati</taxon>
        <taxon>Actinomycetota</taxon>
        <taxon>Actinomycetes</taxon>
        <taxon>Kitasatosporales</taxon>
        <taxon>Streptomycetaceae</taxon>
        <taxon>Streptomyces</taxon>
    </lineage>
</organism>
<dbReference type="InterPro" id="IPR007278">
    <property type="entry name" value="DUF397"/>
</dbReference>
<dbReference type="Proteomes" id="UP001612415">
    <property type="component" value="Unassembled WGS sequence"/>
</dbReference>
<evidence type="ECO:0000313" key="3">
    <source>
        <dbReference type="EMBL" id="MFI5676358.1"/>
    </source>
</evidence>
<accession>A0ABW7Y1X2</accession>
<evidence type="ECO:0000259" key="2">
    <source>
        <dbReference type="Pfam" id="PF04149"/>
    </source>
</evidence>
<dbReference type="RefSeq" id="WP_398657084.1">
    <property type="nucleotide sequence ID" value="NZ_JBITDC010000005.1"/>
</dbReference>
<reference evidence="3 4" key="1">
    <citation type="submission" date="2024-10" db="EMBL/GenBank/DDBJ databases">
        <title>The Natural Products Discovery Center: Release of the First 8490 Sequenced Strains for Exploring Actinobacteria Biosynthetic Diversity.</title>
        <authorList>
            <person name="Kalkreuter E."/>
            <person name="Kautsar S.A."/>
            <person name="Yang D."/>
            <person name="Bader C.D."/>
            <person name="Teijaro C.N."/>
            <person name="Fluegel L."/>
            <person name="Davis C.M."/>
            <person name="Simpson J.R."/>
            <person name="Lauterbach L."/>
            <person name="Steele A.D."/>
            <person name="Gui C."/>
            <person name="Meng S."/>
            <person name="Li G."/>
            <person name="Viehrig K."/>
            <person name="Ye F."/>
            <person name="Su P."/>
            <person name="Kiefer A.F."/>
            <person name="Nichols A."/>
            <person name="Cepeda A.J."/>
            <person name="Yan W."/>
            <person name="Fan B."/>
            <person name="Jiang Y."/>
            <person name="Adhikari A."/>
            <person name="Zheng C.-J."/>
            <person name="Schuster L."/>
            <person name="Cowan T.M."/>
            <person name="Smanski M.J."/>
            <person name="Chevrette M.G."/>
            <person name="De Carvalho L.P.S."/>
            <person name="Shen B."/>
        </authorList>
    </citation>
    <scope>NUCLEOTIDE SEQUENCE [LARGE SCALE GENOMIC DNA]</scope>
    <source>
        <strain evidence="3 4">NPDC051599</strain>
    </source>
</reference>
<protein>
    <submittedName>
        <fullName evidence="3">DUF397 domain-containing protein</fullName>
    </submittedName>
</protein>
<feature type="domain" description="DUF397" evidence="2">
    <location>
        <begin position="73"/>
        <end position="102"/>
    </location>
</feature>
<feature type="compositionally biased region" description="Polar residues" evidence="1">
    <location>
        <begin position="104"/>
        <end position="127"/>
    </location>
</feature>
<gene>
    <name evidence="3" type="ORF">ACIA8P_17025</name>
</gene>
<name>A0ABW7Y1X2_STRCE</name>
<feature type="region of interest" description="Disordered" evidence="1">
    <location>
        <begin position="1"/>
        <end position="80"/>
    </location>
</feature>
<feature type="compositionally biased region" description="Basic and acidic residues" evidence="1">
    <location>
        <begin position="1"/>
        <end position="17"/>
    </location>
</feature>
<dbReference type="EMBL" id="JBITDC010000005">
    <property type="protein sequence ID" value="MFI5676358.1"/>
    <property type="molecule type" value="Genomic_DNA"/>
</dbReference>
<sequence length="155" mass="16690">MPDGHRDVPGRDRDGQTAHRLGGRRAPRADDRTGADQAPDPRGGRPPQHPPQRPLQRPRPPRRHRDGTERSLKSSYSGNEGGECVEVAAAAGAVCVRDSKAPPSLNSPSSARSGLPSLTSQPDTDVQGTGCERGVFAQRGLHERRCPDLGRRVDE</sequence>
<evidence type="ECO:0000313" key="4">
    <source>
        <dbReference type="Proteomes" id="UP001612415"/>
    </source>
</evidence>
<evidence type="ECO:0000256" key="1">
    <source>
        <dbReference type="SAM" id="MobiDB-lite"/>
    </source>
</evidence>
<feature type="region of interest" description="Disordered" evidence="1">
    <location>
        <begin position="98"/>
        <end position="135"/>
    </location>
</feature>
<dbReference type="Pfam" id="PF04149">
    <property type="entry name" value="DUF397"/>
    <property type="match status" value="1"/>
</dbReference>
<proteinExistence type="predicted"/>